<sequence>MLILGLLSLNRTTRATFEALSSVYHCDYHNSPNSYYSTMPTTHPSIYTSSLSSHISSPISPLSCSELAHIILTSFSKQSTEGRQLVSFILQSVHEYSAAGSISRGLIGDDDLKLVATWSDLLMAVASRLEVDLKNGAWTGDLLTDVRRMYNSTIIKLMEFFIKTAGDGVLLAINVLRSTLADTHHYLATSTTCTIERNIAITARKYNISYAQPVMITGNRISMSPRPVDEARVVKMKTGFKSAFKLRRLWKKKGSKGKYDNESECIESCETDSCAVSETEAGDSGVSMGGSDSDEDWGWEDEVGVAF</sequence>
<name>A0A8H3BRP9_9AGAM</name>
<feature type="chain" id="PRO_5034401047" evidence="2">
    <location>
        <begin position="16"/>
        <end position="307"/>
    </location>
</feature>
<dbReference type="Proteomes" id="UP000663841">
    <property type="component" value="Unassembled WGS sequence"/>
</dbReference>
<feature type="signal peptide" evidence="2">
    <location>
        <begin position="1"/>
        <end position="15"/>
    </location>
</feature>
<evidence type="ECO:0000256" key="2">
    <source>
        <dbReference type="SAM" id="SignalP"/>
    </source>
</evidence>
<feature type="compositionally biased region" description="Low complexity" evidence="1">
    <location>
        <begin position="282"/>
        <end position="291"/>
    </location>
</feature>
<dbReference type="AlphaFoldDB" id="A0A8H3BRP9"/>
<organism evidence="3 4">
    <name type="scientific">Rhizoctonia solani</name>
    <dbReference type="NCBI Taxonomy" id="456999"/>
    <lineage>
        <taxon>Eukaryota</taxon>
        <taxon>Fungi</taxon>
        <taxon>Dikarya</taxon>
        <taxon>Basidiomycota</taxon>
        <taxon>Agaricomycotina</taxon>
        <taxon>Agaricomycetes</taxon>
        <taxon>Cantharellales</taxon>
        <taxon>Ceratobasidiaceae</taxon>
        <taxon>Rhizoctonia</taxon>
    </lineage>
</organism>
<feature type="compositionally biased region" description="Acidic residues" evidence="1">
    <location>
        <begin position="292"/>
        <end position="307"/>
    </location>
</feature>
<feature type="region of interest" description="Disordered" evidence="1">
    <location>
        <begin position="277"/>
        <end position="307"/>
    </location>
</feature>
<comment type="caution">
    <text evidence="3">The sequence shown here is derived from an EMBL/GenBank/DDBJ whole genome shotgun (WGS) entry which is preliminary data.</text>
</comment>
<reference evidence="3" key="1">
    <citation type="submission" date="2021-01" db="EMBL/GenBank/DDBJ databases">
        <authorList>
            <person name="Kaushik A."/>
        </authorList>
    </citation>
    <scope>NUCLEOTIDE SEQUENCE</scope>
    <source>
        <strain evidence="3">AG3-T5</strain>
    </source>
</reference>
<evidence type="ECO:0000256" key="1">
    <source>
        <dbReference type="SAM" id="MobiDB-lite"/>
    </source>
</evidence>
<evidence type="ECO:0000313" key="4">
    <source>
        <dbReference type="Proteomes" id="UP000663841"/>
    </source>
</evidence>
<evidence type="ECO:0000313" key="3">
    <source>
        <dbReference type="EMBL" id="CAE6463400.1"/>
    </source>
</evidence>
<gene>
    <name evidence="3" type="ORF">RDB_LOCUS157689</name>
</gene>
<proteinExistence type="predicted"/>
<keyword evidence="2" id="KW-0732">Signal</keyword>
<accession>A0A8H3BRP9</accession>
<dbReference type="EMBL" id="CAJMWW010000294">
    <property type="protein sequence ID" value="CAE6463400.1"/>
    <property type="molecule type" value="Genomic_DNA"/>
</dbReference>
<protein>
    <submittedName>
        <fullName evidence="3">Uncharacterized protein</fullName>
    </submittedName>
</protein>